<dbReference type="Proteomes" id="UP000799437">
    <property type="component" value="Unassembled WGS sequence"/>
</dbReference>
<proteinExistence type="predicted"/>
<dbReference type="GeneID" id="54489921"/>
<keyword evidence="3" id="KW-1185">Reference proteome</keyword>
<dbReference type="AlphaFoldDB" id="A0A6A6WAX4"/>
<feature type="region of interest" description="Disordered" evidence="1">
    <location>
        <begin position="1"/>
        <end position="94"/>
    </location>
</feature>
<dbReference type="RefSeq" id="XP_033602166.1">
    <property type="nucleotide sequence ID" value="XM_033748867.1"/>
</dbReference>
<sequence>MPRQSLHKSGMTKDSTRKRKLSDTALSTTPDITSDKHGASQLSVTKPKARAAAHTFEYDPSSASKLAARPTLRKRPRHGTGQRISEQKANEPSLPLRMKGRRLFSHVEIPAHLPGPASGSIIFPKRPRPLVKSIRESSPFHSNRKEVSSLSPLHVSRTSSFDGKSASASESSESSPGRLNTLISQDKPDTTALLTSLISSGPAQLHDHIMEQFNRYSDEVLSKYNTPMLHIVEELMKVKVAQLMVKLEMERRKQEAGLEDE</sequence>
<feature type="compositionally biased region" description="Low complexity" evidence="1">
    <location>
        <begin position="165"/>
        <end position="175"/>
    </location>
</feature>
<evidence type="ECO:0000256" key="1">
    <source>
        <dbReference type="SAM" id="MobiDB-lite"/>
    </source>
</evidence>
<evidence type="ECO:0000313" key="3">
    <source>
        <dbReference type="Proteomes" id="UP000799437"/>
    </source>
</evidence>
<feature type="region of interest" description="Disordered" evidence="1">
    <location>
        <begin position="135"/>
        <end position="184"/>
    </location>
</feature>
<reference evidence="2" key="1">
    <citation type="journal article" date="2020" name="Stud. Mycol.">
        <title>101 Dothideomycetes genomes: a test case for predicting lifestyles and emergence of pathogens.</title>
        <authorList>
            <person name="Haridas S."/>
            <person name="Albert R."/>
            <person name="Binder M."/>
            <person name="Bloem J."/>
            <person name="Labutti K."/>
            <person name="Salamov A."/>
            <person name="Andreopoulos B."/>
            <person name="Baker S."/>
            <person name="Barry K."/>
            <person name="Bills G."/>
            <person name="Bluhm B."/>
            <person name="Cannon C."/>
            <person name="Castanera R."/>
            <person name="Culley D."/>
            <person name="Daum C."/>
            <person name="Ezra D."/>
            <person name="Gonzalez J."/>
            <person name="Henrissat B."/>
            <person name="Kuo A."/>
            <person name="Liang C."/>
            <person name="Lipzen A."/>
            <person name="Lutzoni F."/>
            <person name="Magnuson J."/>
            <person name="Mondo S."/>
            <person name="Nolan M."/>
            <person name="Ohm R."/>
            <person name="Pangilinan J."/>
            <person name="Park H.-J."/>
            <person name="Ramirez L."/>
            <person name="Alfaro M."/>
            <person name="Sun H."/>
            <person name="Tritt A."/>
            <person name="Yoshinaga Y."/>
            <person name="Zwiers L.-H."/>
            <person name="Turgeon B."/>
            <person name="Goodwin S."/>
            <person name="Spatafora J."/>
            <person name="Crous P."/>
            <person name="Grigoriev I."/>
        </authorList>
    </citation>
    <scope>NUCLEOTIDE SEQUENCE</scope>
    <source>
        <strain evidence="2">CBS 121739</strain>
    </source>
</reference>
<dbReference type="EMBL" id="ML996569">
    <property type="protein sequence ID" value="KAF2759715.1"/>
    <property type="molecule type" value="Genomic_DNA"/>
</dbReference>
<evidence type="ECO:0000313" key="2">
    <source>
        <dbReference type="EMBL" id="KAF2759715.1"/>
    </source>
</evidence>
<gene>
    <name evidence="2" type="ORF">EJ05DRAFT_526448</name>
</gene>
<accession>A0A6A6WAX4</accession>
<feature type="compositionally biased region" description="Basic residues" evidence="1">
    <location>
        <begin position="71"/>
        <end position="80"/>
    </location>
</feature>
<name>A0A6A6WAX4_9PEZI</name>
<feature type="compositionally biased region" description="Polar residues" evidence="1">
    <location>
        <begin position="148"/>
        <end position="162"/>
    </location>
</feature>
<protein>
    <submittedName>
        <fullName evidence="2">Uncharacterized protein</fullName>
    </submittedName>
</protein>
<organism evidence="2 3">
    <name type="scientific">Pseudovirgaria hyperparasitica</name>
    <dbReference type="NCBI Taxonomy" id="470096"/>
    <lineage>
        <taxon>Eukaryota</taxon>
        <taxon>Fungi</taxon>
        <taxon>Dikarya</taxon>
        <taxon>Ascomycota</taxon>
        <taxon>Pezizomycotina</taxon>
        <taxon>Dothideomycetes</taxon>
        <taxon>Dothideomycetes incertae sedis</taxon>
        <taxon>Acrospermales</taxon>
        <taxon>Acrospermaceae</taxon>
        <taxon>Pseudovirgaria</taxon>
    </lineage>
</organism>